<accession>A0A069QIV3</accession>
<sequence length="58" mass="6886">MLASKCKIKAVKTNKREANPYRTMSLDTPSELQAPKKYCPFIWCVYKYVLYLQHPFDK</sequence>
<dbReference type="AlphaFoldDB" id="A0A069QIV3"/>
<dbReference type="PATRIC" id="fig|1122985.7.peg.1366"/>
<organism evidence="1 2">
    <name type="scientific">Hoylesella loescheii DSM 19665 = JCM 12249 = ATCC 15930</name>
    <dbReference type="NCBI Taxonomy" id="1122985"/>
    <lineage>
        <taxon>Bacteria</taxon>
        <taxon>Pseudomonadati</taxon>
        <taxon>Bacteroidota</taxon>
        <taxon>Bacteroidia</taxon>
        <taxon>Bacteroidales</taxon>
        <taxon>Prevotellaceae</taxon>
        <taxon>Hoylesella</taxon>
    </lineage>
</organism>
<protein>
    <submittedName>
        <fullName evidence="1">Uncharacterized protein</fullName>
    </submittedName>
</protein>
<name>A0A069QIV3_HOYLO</name>
<evidence type="ECO:0000313" key="2">
    <source>
        <dbReference type="Proteomes" id="UP000027442"/>
    </source>
</evidence>
<keyword evidence="2" id="KW-1185">Reference proteome</keyword>
<reference evidence="1 2" key="1">
    <citation type="submission" date="2013-08" db="EMBL/GenBank/DDBJ databases">
        <authorList>
            <person name="Weinstock G."/>
            <person name="Sodergren E."/>
            <person name="Wylie T."/>
            <person name="Fulton L."/>
            <person name="Fulton R."/>
            <person name="Fronick C."/>
            <person name="O'Laughlin M."/>
            <person name="Godfrey J."/>
            <person name="Miner T."/>
            <person name="Herter B."/>
            <person name="Appelbaum E."/>
            <person name="Cordes M."/>
            <person name="Lek S."/>
            <person name="Wollam A."/>
            <person name="Pepin K.H."/>
            <person name="Palsikar V.B."/>
            <person name="Mitreva M."/>
            <person name="Wilson R.K."/>
        </authorList>
    </citation>
    <scope>NUCLEOTIDE SEQUENCE [LARGE SCALE GENOMIC DNA]</scope>
    <source>
        <strain evidence="1 2">ATCC 15930</strain>
    </source>
</reference>
<comment type="caution">
    <text evidence="1">The sequence shown here is derived from an EMBL/GenBank/DDBJ whole genome shotgun (WGS) entry which is preliminary data.</text>
</comment>
<gene>
    <name evidence="1" type="ORF">HMPREF1991_01317</name>
</gene>
<dbReference type="Proteomes" id="UP000027442">
    <property type="component" value="Unassembled WGS sequence"/>
</dbReference>
<evidence type="ECO:0000313" key="1">
    <source>
        <dbReference type="EMBL" id="KDR52612.1"/>
    </source>
</evidence>
<dbReference type="HOGENOM" id="CLU_2975499_0_0_10"/>
<dbReference type="EMBL" id="JNGW01000050">
    <property type="protein sequence ID" value="KDR52612.1"/>
    <property type="molecule type" value="Genomic_DNA"/>
</dbReference>
<proteinExistence type="predicted"/>